<proteinExistence type="predicted"/>
<dbReference type="PANTHER" id="PTHR45641">
    <property type="entry name" value="TETRATRICOPEPTIDE REPEAT PROTEIN (AFU_ORTHOLOGUE AFUA_6G03870)"/>
    <property type="match status" value="1"/>
</dbReference>
<evidence type="ECO:0000313" key="5">
    <source>
        <dbReference type="Proteomes" id="UP000269154"/>
    </source>
</evidence>
<evidence type="ECO:0000256" key="1">
    <source>
        <dbReference type="ARBA" id="ARBA00022737"/>
    </source>
</evidence>
<keyword evidence="5" id="KW-1185">Reference proteome</keyword>
<accession>A0A3N6NRB0</accession>
<keyword evidence="2 3" id="KW-0802">TPR repeat</keyword>
<sequence length="110" mass="12489">MFIIILVRFIFLKKTFKKALEYYQKGLDIYEEDGDKHGVASGLTGIGPIYSQQGDYDKALSSQKKSLNIYKEINDTLSQSYSLSLIDIASIYANQEKYSKSIEACKKSLK</sequence>
<dbReference type="Pfam" id="PF13424">
    <property type="entry name" value="TPR_12"/>
    <property type="match status" value="1"/>
</dbReference>
<dbReference type="EMBL" id="RCBY01000413">
    <property type="protein sequence ID" value="RQH20533.1"/>
    <property type="molecule type" value="Genomic_DNA"/>
</dbReference>
<dbReference type="Proteomes" id="UP000269154">
    <property type="component" value="Unassembled WGS sequence"/>
</dbReference>
<protein>
    <submittedName>
        <fullName evidence="4">Tetratricopeptide repeat protein</fullName>
    </submittedName>
</protein>
<dbReference type="AlphaFoldDB" id="A0A3N6NRB0"/>
<name>A0A3N6NRB0_9CYAN</name>
<dbReference type="SUPFAM" id="SSF48452">
    <property type="entry name" value="TPR-like"/>
    <property type="match status" value="1"/>
</dbReference>
<feature type="repeat" description="TPR" evidence="3">
    <location>
        <begin position="40"/>
        <end position="73"/>
    </location>
</feature>
<organism evidence="4 5">
    <name type="scientific">Okeania hirsuta</name>
    <dbReference type="NCBI Taxonomy" id="1458930"/>
    <lineage>
        <taxon>Bacteria</taxon>
        <taxon>Bacillati</taxon>
        <taxon>Cyanobacteriota</taxon>
        <taxon>Cyanophyceae</taxon>
        <taxon>Oscillatoriophycideae</taxon>
        <taxon>Oscillatoriales</taxon>
        <taxon>Microcoleaceae</taxon>
        <taxon>Okeania</taxon>
    </lineage>
</organism>
<dbReference type="InterPro" id="IPR019734">
    <property type="entry name" value="TPR_rpt"/>
</dbReference>
<evidence type="ECO:0000256" key="2">
    <source>
        <dbReference type="ARBA" id="ARBA00022803"/>
    </source>
</evidence>
<dbReference type="Pfam" id="PF13181">
    <property type="entry name" value="TPR_8"/>
    <property type="match status" value="1"/>
</dbReference>
<dbReference type="InterPro" id="IPR011990">
    <property type="entry name" value="TPR-like_helical_dom_sf"/>
</dbReference>
<evidence type="ECO:0000256" key="3">
    <source>
        <dbReference type="PROSITE-ProRule" id="PRU00339"/>
    </source>
</evidence>
<dbReference type="PROSITE" id="PS50005">
    <property type="entry name" value="TPR"/>
    <property type="match status" value="1"/>
</dbReference>
<keyword evidence="1" id="KW-0677">Repeat</keyword>
<dbReference type="PANTHER" id="PTHR45641:SF19">
    <property type="entry name" value="NEPHROCYSTIN-3"/>
    <property type="match status" value="1"/>
</dbReference>
<dbReference type="Gene3D" id="1.25.40.10">
    <property type="entry name" value="Tetratricopeptide repeat domain"/>
    <property type="match status" value="1"/>
</dbReference>
<dbReference type="OrthoDB" id="9778366at2"/>
<evidence type="ECO:0000313" key="4">
    <source>
        <dbReference type="EMBL" id="RQH20533.1"/>
    </source>
</evidence>
<gene>
    <name evidence="4" type="ORF">D5R40_31975</name>
</gene>
<comment type="caution">
    <text evidence="4">The sequence shown here is derived from an EMBL/GenBank/DDBJ whole genome shotgun (WGS) entry which is preliminary data.</text>
</comment>
<reference evidence="4 5" key="1">
    <citation type="journal article" date="2018" name="ACS Chem. Biol.">
        <title>Ketoreductase domain dysfunction expands chemodiversity: malyngamide biosynthesis in the cyanobacterium Okeania hirsuta.</title>
        <authorList>
            <person name="Moss N.A."/>
            <person name="Leao T."/>
            <person name="Rankin M."/>
            <person name="McCullough T.M."/>
            <person name="Qu P."/>
            <person name="Korobeynikov A."/>
            <person name="Smith J.L."/>
            <person name="Gerwick L."/>
            <person name="Gerwick W.H."/>
        </authorList>
    </citation>
    <scope>NUCLEOTIDE SEQUENCE [LARGE SCALE GENOMIC DNA]</scope>
    <source>
        <strain evidence="4 5">PAB10Feb10-1</strain>
    </source>
</reference>